<dbReference type="HOGENOM" id="CLU_009782_0_1_1"/>
<dbReference type="Gene3D" id="2.60.420.10">
    <property type="entry name" value="Maltose phosphorylase, domain 3"/>
    <property type="match status" value="1"/>
</dbReference>
<feature type="domain" description="Alpha-L-rhamnosidase six-hairpin glycosidase" evidence="1">
    <location>
        <begin position="388"/>
        <end position="600"/>
    </location>
</feature>
<dbReference type="EMBL" id="JARH01000045">
    <property type="protein sequence ID" value="EXF86007.1"/>
    <property type="molecule type" value="Genomic_DNA"/>
</dbReference>
<dbReference type="SUPFAM" id="SSF48208">
    <property type="entry name" value="Six-hairpin glycosidases"/>
    <property type="match status" value="1"/>
</dbReference>
<dbReference type="InterPro" id="IPR035396">
    <property type="entry name" value="Bac_rhamnosid6H"/>
</dbReference>
<dbReference type="KEGG" id="cfj:CFIO01_05942"/>
<sequence length="811" mass="92106">MDPKLLDTPWIWHPEWQDHGANTAGGIVHFRKSLNLEEVPHGPSRIQITADTRYKLFVNGQDVFSGPVKGDEHLWFYDEINIQPFLKAGMNRISVRVLRFFHATQYATSFPRLPIPGLFVRPLAANDEVILPVRSDSSWEAAIDCATVLRIDQKEDDFLHVYEDVDARKALELDWVSAKQLELPTSHGITPPWVLSPRMIPKPKTTSQVIAAVNNVKSSIGQASWGSFLKGGSSTLRLPAGTHHHIEVEAENHLTAMIAFCFRRPKTSGSILRVRYSEAYEEEPEYVPYIRRKSDRRDTTKFLFGPEDRYIFAGLSGAHASSQIAYGLNAVEFETFSPFHFRTLRFMSIDIEVDLESDLELVGITIDQVHYPLDVKSALALSSTDEHQKTYQRLWENSIRTLTKCMHDCYEDCPFYEQLQYAMDVRSSCLFTHTVSGDDRMARQAIVQLHNSNRPSIGLIASRSPAHVFQVIPHFSLFWVCTVADHFTHHGDGDFTRKFLAVCDGILSSFAQRLNAETGLISSDCQSVKTHWDFVDWTTQWRPMGIPPATQRTGTQTFTNFLYAYTLKTIAETVKDLGRPALAQEYRSRADDIILATQKHCRVGTVFTDGLAARADHSLDFSQHNQIWAVLCGATSALHRIGPTCHVHQSFHGDVILRSPGLVRSWRRPLRQVFHSFWDPWRHQLSQNLTTWCEDEVTLRSDCHAWSAVPLYEFMTEVAGIKPLEPGWRAISCAPRFNLYREFDAKVALGGKLAPGIARIRWSRGVGTDELSLSVVLQDIPVEDSIRVSVRLPNGVEEHFGRDLRFNLQLK</sequence>
<name>A0A010R0E2_9PEZI</name>
<dbReference type="Gene3D" id="2.60.120.260">
    <property type="entry name" value="Galactose-binding domain-like"/>
    <property type="match status" value="1"/>
</dbReference>
<dbReference type="GO" id="GO:0003824">
    <property type="term" value="F:catalytic activity"/>
    <property type="evidence" value="ECO:0007669"/>
    <property type="project" value="UniProtKB-ARBA"/>
</dbReference>
<dbReference type="SUPFAM" id="SSF49785">
    <property type="entry name" value="Galactose-binding domain-like"/>
    <property type="match status" value="1"/>
</dbReference>
<evidence type="ECO:0000259" key="1">
    <source>
        <dbReference type="Pfam" id="PF17389"/>
    </source>
</evidence>
<proteinExistence type="predicted"/>
<dbReference type="GO" id="GO:0005975">
    <property type="term" value="P:carbohydrate metabolic process"/>
    <property type="evidence" value="ECO:0007669"/>
    <property type="project" value="InterPro"/>
</dbReference>
<reference evidence="2 3" key="1">
    <citation type="submission" date="2014-02" db="EMBL/GenBank/DDBJ databases">
        <title>The genome sequence of Colletotrichum fioriniae PJ7.</title>
        <authorList>
            <person name="Baroncelli R."/>
            <person name="Thon M.R."/>
        </authorList>
    </citation>
    <scope>NUCLEOTIDE SEQUENCE [LARGE SCALE GENOMIC DNA]</scope>
    <source>
        <strain evidence="2 3">PJ7</strain>
    </source>
</reference>
<dbReference type="PANTHER" id="PTHR34987:SF2">
    <property type="entry name" value="B, PUTATIVE (AFU_ORTHOLOGUE AFUA_7G05040)-RELATED"/>
    <property type="match status" value="1"/>
</dbReference>
<dbReference type="InterPro" id="IPR012341">
    <property type="entry name" value="6hp_glycosidase-like_sf"/>
</dbReference>
<dbReference type="OrthoDB" id="6503935at2759"/>
<comment type="caution">
    <text evidence="2">The sequence shown here is derived from an EMBL/GenBank/DDBJ whole genome shotgun (WGS) entry which is preliminary data.</text>
</comment>
<dbReference type="PANTHER" id="PTHR34987">
    <property type="entry name" value="C, PUTATIVE (AFU_ORTHOLOGUE AFUA_3G02880)-RELATED"/>
    <property type="match status" value="1"/>
</dbReference>
<gene>
    <name evidence="2" type="ORF">CFIO01_05942</name>
</gene>
<evidence type="ECO:0000313" key="3">
    <source>
        <dbReference type="Proteomes" id="UP000020467"/>
    </source>
</evidence>
<dbReference type="InterPro" id="IPR008928">
    <property type="entry name" value="6-hairpin_glycosidase_sf"/>
</dbReference>
<dbReference type="Proteomes" id="UP000020467">
    <property type="component" value="Unassembled WGS sequence"/>
</dbReference>
<dbReference type="Gene3D" id="1.50.10.10">
    <property type="match status" value="1"/>
</dbReference>
<dbReference type="InterPro" id="IPR008979">
    <property type="entry name" value="Galactose-bd-like_sf"/>
</dbReference>
<accession>A0A010R0E2</accession>
<organism evidence="2 3">
    <name type="scientific">Colletotrichum fioriniae PJ7</name>
    <dbReference type="NCBI Taxonomy" id="1445577"/>
    <lineage>
        <taxon>Eukaryota</taxon>
        <taxon>Fungi</taxon>
        <taxon>Dikarya</taxon>
        <taxon>Ascomycota</taxon>
        <taxon>Pezizomycotina</taxon>
        <taxon>Sordariomycetes</taxon>
        <taxon>Hypocreomycetidae</taxon>
        <taxon>Glomerellales</taxon>
        <taxon>Glomerellaceae</taxon>
        <taxon>Colletotrichum</taxon>
        <taxon>Colletotrichum acutatum species complex</taxon>
    </lineage>
</organism>
<protein>
    <recommendedName>
        <fullName evidence="1">Alpha-L-rhamnosidase six-hairpin glycosidase domain-containing protein</fullName>
    </recommendedName>
</protein>
<evidence type="ECO:0000313" key="2">
    <source>
        <dbReference type="EMBL" id="EXF86007.1"/>
    </source>
</evidence>
<dbReference type="AlphaFoldDB" id="A0A010R0E2"/>
<dbReference type="Pfam" id="PF17389">
    <property type="entry name" value="Bac_rhamnosid6H"/>
    <property type="match status" value="1"/>
</dbReference>
<dbReference type="eggNOG" id="ENOG502QVPG">
    <property type="taxonomic scope" value="Eukaryota"/>
</dbReference>
<keyword evidence="3" id="KW-1185">Reference proteome</keyword>